<evidence type="ECO:0000259" key="3">
    <source>
        <dbReference type="Pfam" id="PF17390"/>
    </source>
</evidence>
<feature type="domain" description="Alpha-L-rhamnosidase six-hairpin glycosidase" evidence="2">
    <location>
        <begin position="327"/>
        <end position="650"/>
    </location>
</feature>
<dbReference type="Gene3D" id="2.60.420.10">
    <property type="entry name" value="Maltose phosphorylase, domain 3"/>
    <property type="match status" value="1"/>
</dbReference>
<feature type="domain" description="Alpha-L-rhamnosidase C-terminal" evidence="3">
    <location>
        <begin position="653"/>
        <end position="720"/>
    </location>
</feature>
<dbReference type="InterPro" id="IPR035396">
    <property type="entry name" value="Bac_rhamnosid6H"/>
</dbReference>
<dbReference type="InterPro" id="IPR008979">
    <property type="entry name" value="Galactose-bd-like_sf"/>
</dbReference>
<reference evidence="4 5" key="1">
    <citation type="submission" date="2016-10" db="EMBL/GenBank/DDBJ databases">
        <authorList>
            <person name="Varghese N."/>
            <person name="Submissions S."/>
        </authorList>
    </citation>
    <scope>NUCLEOTIDE SEQUENCE [LARGE SCALE GENOMIC DNA]</scope>
    <source>
        <strain evidence="4 5">DSM 29073</strain>
    </source>
</reference>
<dbReference type="AlphaFoldDB" id="A0A8G2BVV0"/>
<dbReference type="Gene3D" id="2.60.120.260">
    <property type="entry name" value="Galactose-binding domain-like"/>
    <property type="match status" value="1"/>
</dbReference>
<evidence type="ECO:0000259" key="2">
    <source>
        <dbReference type="Pfam" id="PF17389"/>
    </source>
</evidence>
<dbReference type="InterPro" id="IPR008928">
    <property type="entry name" value="6-hairpin_glycosidase_sf"/>
</dbReference>
<evidence type="ECO:0000256" key="1">
    <source>
        <dbReference type="SAM" id="SignalP"/>
    </source>
</evidence>
<dbReference type="PANTHER" id="PTHR34987:SF4">
    <property type="entry name" value="ALPHA-L-RHAMNOSIDASE C-TERMINAL DOMAIN-CONTAINING PROTEIN"/>
    <property type="match status" value="1"/>
</dbReference>
<dbReference type="Pfam" id="PF17389">
    <property type="entry name" value="Bac_rhamnosid6H"/>
    <property type="match status" value="1"/>
</dbReference>
<evidence type="ECO:0000313" key="5">
    <source>
        <dbReference type="Proteomes" id="UP000236725"/>
    </source>
</evidence>
<dbReference type="SUPFAM" id="SSF48208">
    <property type="entry name" value="Six-hairpin glycosidases"/>
    <property type="match status" value="1"/>
</dbReference>
<accession>A0A8G2BVV0</accession>
<dbReference type="GO" id="GO:0005975">
    <property type="term" value="P:carbohydrate metabolic process"/>
    <property type="evidence" value="ECO:0007669"/>
    <property type="project" value="InterPro"/>
</dbReference>
<dbReference type="Gene3D" id="1.50.10.10">
    <property type="match status" value="1"/>
</dbReference>
<keyword evidence="5" id="KW-1185">Reference proteome</keyword>
<dbReference type="Proteomes" id="UP000236725">
    <property type="component" value="Unassembled WGS sequence"/>
</dbReference>
<gene>
    <name evidence="4" type="ORF">SAMN05444001_10712</name>
</gene>
<proteinExistence type="predicted"/>
<feature type="signal peptide" evidence="1">
    <location>
        <begin position="1"/>
        <end position="22"/>
    </location>
</feature>
<protein>
    <submittedName>
        <fullName evidence="4">Alpha-L-rhamnosidase</fullName>
    </submittedName>
</protein>
<dbReference type="RefSeq" id="WP_103983070.1">
    <property type="nucleotide sequence ID" value="NZ_FNVS01000007.1"/>
</dbReference>
<dbReference type="EMBL" id="FNVS01000007">
    <property type="protein sequence ID" value="SEF79217.1"/>
    <property type="molecule type" value="Genomic_DNA"/>
</dbReference>
<dbReference type="SUPFAM" id="SSF49785">
    <property type="entry name" value="Galactose-binding domain-like"/>
    <property type="match status" value="1"/>
</dbReference>
<organism evidence="4 5">
    <name type="scientific">Parabacteroides chinchillae</name>
    <dbReference type="NCBI Taxonomy" id="871327"/>
    <lineage>
        <taxon>Bacteria</taxon>
        <taxon>Pseudomonadati</taxon>
        <taxon>Bacteroidota</taxon>
        <taxon>Bacteroidia</taxon>
        <taxon>Bacteroidales</taxon>
        <taxon>Tannerellaceae</taxon>
        <taxon>Parabacteroides</taxon>
    </lineage>
</organism>
<dbReference type="PANTHER" id="PTHR34987">
    <property type="entry name" value="C, PUTATIVE (AFU_ORTHOLOGUE AFUA_3G02880)-RELATED"/>
    <property type="match status" value="1"/>
</dbReference>
<dbReference type="Pfam" id="PF17390">
    <property type="entry name" value="Bac_rhamnosid_C"/>
    <property type="match status" value="1"/>
</dbReference>
<comment type="caution">
    <text evidence="4">The sequence shown here is derived from an EMBL/GenBank/DDBJ whole genome shotgun (WGS) entry which is preliminary data.</text>
</comment>
<name>A0A8G2BVV0_9BACT</name>
<evidence type="ECO:0000313" key="4">
    <source>
        <dbReference type="EMBL" id="SEF79217.1"/>
    </source>
</evidence>
<feature type="chain" id="PRO_5034569133" evidence="1">
    <location>
        <begin position="23"/>
        <end position="731"/>
    </location>
</feature>
<sequence length="731" mass="82681">MKKSIFLLTCFVFLLLIGQELAGQGQAQWITTERCQSASNTWLAYRKTCTIHHVPDKLLAKIAADTKYWLWINGKMVVFEGGLKRGRSPHSTYYDVVDIAPYLWENENTIAVLVWHFGKDGFAHVNSGKAGLLFEAIGEDVTLLSDESWQCTLYDAYQNTGAPYPNHRLAESNIRFDARRMIADWYKPDFEGSFPGAQLVVAATETFGTLVERPIPQWKNSGLIAYPKVRYSKAGDTLFCSLPYNAQVTPYLKVEAGEGKTIHILTDNYGGGSELNVRAEYITTNGLQEYESLGWMNGHEVLYIIPEGVKVLDVKYRETGYNAGLDGAFRCDDPFLNELWKRSARTLYITMRDNYMDCPDRERAQWWGDEVNELGEAFYALSPEGQKLALKGIYELINWQRADGTLYSPVPAGNWAKELPLQMLASVGWYGFYTQYYYSGDSSFVSAIYDGLHRYLHEVWKTDDSGLPIERNGGWSWGDWGENVDMGVLTNCWYYLALKAEHAFAVQLGKISDAKEICRMMNTIEKCFNTKFWTGTEYRAPGYRGATDDRAQAMAVVSGLASPEKYKPLLKIFKEQYNASPYMEKYVLEALFRMNQPDFAILRMKQRYKKMLEYPYSTLFEGWGIGADGFGGGTINHAWSGGPLTILSQQVCGVEPTSPGFKTFKIAPQLGSLHEAEAVIPTHYGNIEVKIRKNGRTQAFRIKVPEGTVAELLLPGKKTEILYPGVHKLNK</sequence>
<dbReference type="InterPro" id="IPR012341">
    <property type="entry name" value="6hp_glycosidase-like_sf"/>
</dbReference>
<keyword evidence="1" id="KW-0732">Signal</keyword>
<dbReference type="InterPro" id="IPR035398">
    <property type="entry name" value="Bac_rhamnosid_C"/>
</dbReference>